<evidence type="ECO:0000256" key="1">
    <source>
        <dbReference type="ARBA" id="ARBA00022741"/>
    </source>
</evidence>
<dbReference type="PANTHER" id="PTHR32071:SF100">
    <property type="entry name" value="RESPONSE REGULATOR PROTEIN PILR"/>
    <property type="match status" value="1"/>
</dbReference>
<dbReference type="GO" id="GO:0005524">
    <property type="term" value="F:ATP binding"/>
    <property type="evidence" value="ECO:0007669"/>
    <property type="project" value="UniProtKB-KW"/>
</dbReference>
<dbReference type="PROSITE" id="PS00676">
    <property type="entry name" value="SIGMA54_INTERACT_2"/>
    <property type="match status" value="1"/>
</dbReference>
<organism evidence="10 11">
    <name type="scientific">Hydrogenophilus thermoluteolus</name>
    <name type="common">Pseudomonas hydrogenothermophila</name>
    <dbReference type="NCBI Taxonomy" id="297"/>
    <lineage>
        <taxon>Bacteria</taxon>
        <taxon>Pseudomonadati</taxon>
        <taxon>Pseudomonadota</taxon>
        <taxon>Hydrogenophilia</taxon>
        <taxon>Hydrogenophilales</taxon>
        <taxon>Hydrogenophilaceae</taxon>
        <taxon>Hydrogenophilus</taxon>
    </lineage>
</organism>
<dbReference type="AlphaFoldDB" id="A0A2Z6DWN6"/>
<dbReference type="SMART" id="SM00448">
    <property type="entry name" value="REC"/>
    <property type="match status" value="1"/>
</dbReference>
<protein>
    <submittedName>
        <fullName evidence="10">Sigma-54-dependent Fis family transcriptional regulator</fullName>
    </submittedName>
</protein>
<dbReference type="Pfam" id="PF00072">
    <property type="entry name" value="Response_reg"/>
    <property type="match status" value="1"/>
</dbReference>
<evidence type="ECO:0000256" key="5">
    <source>
        <dbReference type="ARBA" id="ARBA00023163"/>
    </source>
</evidence>
<dbReference type="Gene3D" id="3.40.50.2300">
    <property type="match status" value="1"/>
</dbReference>
<dbReference type="CDD" id="cd00009">
    <property type="entry name" value="AAA"/>
    <property type="match status" value="1"/>
</dbReference>
<evidence type="ECO:0000256" key="7">
    <source>
        <dbReference type="SAM" id="MobiDB-lite"/>
    </source>
</evidence>
<dbReference type="SUPFAM" id="SSF52172">
    <property type="entry name" value="CheY-like"/>
    <property type="match status" value="1"/>
</dbReference>
<dbReference type="KEGG" id="htl:HPTL_0537"/>
<dbReference type="PANTHER" id="PTHR32071">
    <property type="entry name" value="TRANSCRIPTIONAL REGULATORY PROTEIN"/>
    <property type="match status" value="1"/>
</dbReference>
<keyword evidence="5" id="KW-0804">Transcription</keyword>
<dbReference type="InterPro" id="IPR002078">
    <property type="entry name" value="Sigma_54_int"/>
</dbReference>
<proteinExistence type="predicted"/>
<name>A0A2Z6DWN6_HYDTE</name>
<evidence type="ECO:0000256" key="2">
    <source>
        <dbReference type="ARBA" id="ARBA00022840"/>
    </source>
</evidence>
<keyword evidence="4" id="KW-0238">DNA-binding</keyword>
<dbReference type="SUPFAM" id="SSF52540">
    <property type="entry name" value="P-loop containing nucleoside triphosphate hydrolases"/>
    <property type="match status" value="1"/>
</dbReference>
<dbReference type="InterPro" id="IPR025943">
    <property type="entry name" value="Sigma_54_int_dom_ATP-bd_2"/>
</dbReference>
<evidence type="ECO:0000256" key="4">
    <source>
        <dbReference type="ARBA" id="ARBA00023125"/>
    </source>
</evidence>
<evidence type="ECO:0000259" key="9">
    <source>
        <dbReference type="PROSITE" id="PS50110"/>
    </source>
</evidence>
<dbReference type="Pfam" id="PF02954">
    <property type="entry name" value="HTH_8"/>
    <property type="match status" value="1"/>
</dbReference>
<dbReference type="SMART" id="SM00382">
    <property type="entry name" value="AAA"/>
    <property type="match status" value="1"/>
</dbReference>
<dbReference type="PROSITE" id="PS00688">
    <property type="entry name" value="SIGMA54_INTERACT_3"/>
    <property type="match status" value="1"/>
</dbReference>
<dbReference type="PRINTS" id="PR01590">
    <property type="entry name" value="HTHFIS"/>
</dbReference>
<dbReference type="InterPro" id="IPR003593">
    <property type="entry name" value="AAA+_ATPase"/>
</dbReference>
<dbReference type="Pfam" id="PF00158">
    <property type="entry name" value="Sigma54_activat"/>
    <property type="match status" value="1"/>
</dbReference>
<dbReference type="InterPro" id="IPR002197">
    <property type="entry name" value="HTH_Fis"/>
</dbReference>
<feature type="region of interest" description="Disordered" evidence="7">
    <location>
        <begin position="379"/>
        <end position="399"/>
    </location>
</feature>
<dbReference type="InterPro" id="IPR027417">
    <property type="entry name" value="P-loop_NTPase"/>
</dbReference>
<evidence type="ECO:0000313" key="11">
    <source>
        <dbReference type="Proteomes" id="UP000262004"/>
    </source>
</evidence>
<dbReference type="RefSeq" id="WP_119334614.1">
    <property type="nucleotide sequence ID" value="NZ_AP018558.1"/>
</dbReference>
<gene>
    <name evidence="10" type="ORF">HPTL_0537</name>
</gene>
<feature type="domain" description="Response regulatory" evidence="9">
    <location>
        <begin position="2"/>
        <end position="116"/>
    </location>
</feature>
<dbReference type="SUPFAM" id="SSF46689">
    <property type="entry name" value="Homeodomain-like"/>
    <property type="match status" value="1"/>
</dbReference>
<dbReference type="Gene3D" id="1.10.8.60">
    <property type="match status" value="1"/>
</dbReference>
<dbReference type="GO" id="GO:0000160">
    <property type="term" value="P:phosphorelay signal transduction system"/>
    <property type="evidence" value="ECO:0007669"/>
    <property type="project" value="InterPro"/>
</dbReference>
<keyword evidence="6" id="KW-0597">Phosphoprotein</keyword>
<dbReference type="InterPro" id="IPR025944">
    <property type="entry name" value="Sigma_54_int_dom_CS"/>
</dbReference>
<feature type="domain" description="Sigma-54 factor interaction" evidence="8">
    <location>
        <begin position="133"/>
        <end position="362"/>
    </location>
</feature>
<dbReference type="PROSITE" id="PS50045">
    <property type="entry name" value="SIGMA54_INTERACT_4"/>
    <property type="match status" value="1"/>
</dbReference>
<dbReference type="OrthoDB" id="5287973at2"/>
<keyword evidence="1" id="KW-0547">Nucleotide-binding</keyword>
<reference evidence="10 11" key="1">
    <citation type="submission" date="2018-04" db="EMBL/GenBank/DDBJ databases">
        <title>Complete genome sequence of Hydrogenophilus thermoluteolus TH-1.</title>
        <authorList>
            <person name="Arai H."/>
        </authorList>
    </citation>
    <scope>NUCLEOTIDE SEQUENCE [LARGE SCALE GENOMIC DNA]</scope>
    <source>
        <strain evidence="10 11">TH-1</strain>
    </source>
</reference>
<evidence type="ECO:0000256" key="6">
    <source>
        <dbReference type="PROSITE-ProRule" id="PRU00169"/>
    </source>
</evidence>
<evidence type="ECO:0000256" key="3">
    <source>
        <dbReference type="ARBA" id="ARBA00023015"/>
    </source>
</evidence>
<accession>A0A2Z6DWN6</accession>
<keyword evidence="3" id="KW-0805">Transcription regulation</keyword>
<feature type="compositionally biased region" description="Pro residues" evidence="7">
    <location>
        <begin position="388"/>
        <end position="399"/>
    </location>
</feature>
<sequence>MRALIIDDEPDLRLTLKGLLARLGWEAATAATCTEGLERARREPFDLVLTDLRLPDGNGIKLVEALSQEKPELPVAVITAYGDIDTAVRATKLGAIDFLTKPVARERLAKLLDAVPAPTAPPPSHEADPQTQLIGTSAAITAVRAQITRFAKSLAPVLIQGPSGSGKERTARLLHALSPRRHGPFVAVNCGAIPAELIEAELFGVKKGAYTGAHRDRTGLIASAAGGTLFLDEVAELPLPLQPKLLRVLQERTIRPLGGTEEIPVDVRFVAATHVDLAAAVAEGRFREDLYYRLAVLVVDLPPLTARREDIPLLAEHLIQRIAERDQLPPAPITPEALAWLQQQPWPGNVRELENVLARALALSDGAITPQCLTQCTRAHPAAQPQPVEQPPQADEPPLTPERLRAALAACGGNQSRAAQQLGITLSQLRYRLRKWGIF</sequence>
<dbReference type="GO" id="GO:0043565">
    <property type="term" value="F:sequence-specific DNA binding"/>
    <property type="evidence" value="ECO:0007669"/>
    <property type="project" value="InterPro"/>
</dbReference>
<dbReference type="FunFam" id="3.40.50.300:FF:000006">
    <property type="entry name" value="DNA-binding transcriptional regulator NtrC"/>
    <property type="match status" value="1"/>
</dbReference>
<feature type="modified residue" description="4-aspartylphosphate" evidence="6">
    <location>
        <position position="51"/>
    </location>
</feature>
<dbReference type="InterPro" id="IPR058031">
    <property type="entry name" value="AAA_lid_NorR"/>
</dbReference>
<dbReference type="Proteomes" id="UP000262004">
    <property type="component" value="Chromosome"/>
</dbReference>
<evidence type="ECO:0000313" key="10">
    <source>
        <dbReference type="EMBL" id="BBD76805.1"/>
    </source>
</evidence>
<evidence type="ECO:0000259" key="8">
    <source>
        <dbReference type="PROSITE" id="PS50045"/>
    </source>
</evidence>
<dbReference type="Pfam" id="PF25601">
    <property type="entry name" value="AAA_lid_14"/>
    <property type="match status" value="1"/>
</dbReference>
<keyword evidence="2" id="KW-0067">ATP-binding</keyword>
<dbReference type="InterPro" id="IPR001789">
    <property type="entry name" value="Sig_transdc_resp-reg_receiver"/>
</dbReference>
<dbReference type="InterPro" id="IPR011006">
    <property type="entry name" value="CheY-like_superfamily"/>
</dbReference>
<dbReference type="PROSITE" id="PS50110">
    <property type="entry name" value="RESPONSE_REGULATORY"/>
    <property type="match status" value="1"/>
</dbReference>
<keyword evidence="11" id="KW-1185">Reference proteome</keyword>
<dbReference type="Gene3D" id="3.40.50.300">
    <property type="entry name" value="P-loop containing nucleotide triphosphate hydrolases"/>
    <property type="match status" value="1"/>
</dbReference>
<dbReference type="EMBL" id="AP018558">
    <property type="protein sequence ID" value="BBD76805.1"/>
    <property type="molecule type" value="Genomic_DNA"/>
</dbReference>
<dbReference type="GO" id="GO:0006355">
    <property type="term" value="P:regulation of DNA-templated transcription"/>
    <property type="evidence" value="ECO:0007669"/>
    <property type="project" value="InterPro"/>
</dbReference>
<dbReference type="InterPro" id="IPR009057">
    <property type="entry name" value="Homeodomain-like_sf"/>
</dbReference>
<dbReference type="Gene3D" id="1.10.10.60">
    <property type="entry name" value="Homeodomain-like"/>
    <property type="match status" value="1"/>
</dbReference>